<dbReference type="Proteomes" id="UP001597343">
    <property type="component" value="Unassembled WGS sequence"/>
</dbReference>
<evidence type="ECO:0000256" key="7">
    <source>
        <dbReference type="SAM" id="MobiDB-lite"/>
    </source>
</evidence>
<name>A0ABW4ZWK9_9BACL</name>
<keyword evidence="2" id="KW-0004">4Fe-4S</keyword>
<gene>
    <name evidence="9" type="ORF">ACFSOY_10310</name>
</gene>
<dbReference type="SFLD" id="SFLDG01067">
    <property type="entry name" value="SPASM/twitch_domain_containing"/>
    <property type="match status" value="1"/>
</dbReference>
<feature type="domain" description="Radical SAM core" evidence="8">
    <location>
        <begin position="136"/>
        <end position="360"/>
    </location>
</feature>
<feature type="region of interest" description="Disordered" evidence="7">
    <location>
        <begin position="488"/>
        <end position="507"/>
    </location>
</feature>
<organism evidence="9 10">
    <name type="scientific">Tumebacillus lipolyticus</name>
    <dbReference type="NCBI Taxonomy" id="1280370"/>
    <lineage>
        <taxon>Bacteria</taxon>
        <taxon>Bacillati</taxon>
        <taxon>Bacillota</taxon>
        <taxon>Bacilli</taxon>
        <taxon>Bacillales</taxon>
        <taxon>Alicyclobacillaceae</taxon>
        <taxon>Tumebacillus</taxon>
    </lineage>
</organism>
<dbReference type="EMBL" id="JBHUIO010000005">
    <property type="protein sequence ID" value="MFD2170393.1"/>
    <property type="molecule type" value="Genomic_DNA"/>
</dbReference>
<dbReference type="Gene3D" id="3.20.20.70">
    <property type="entry name" value="Aldolase class I"/>
    <property type="match status" value="1"/>
</dbReference>
<dbReference type="RefSeq" id="WP_386046304.1">
    <property type="nucleotide sequence ID" value="NZ_JBHUIO010000005.1"/>
</dbReference>
<comment type="caution">
    <text evidence="9">The sequence shown here is derived from an EMBL/GenBank/DDBJ whole genome shotgun (WGS) entry which is preliminary data.</text>
</comment>
<dbReference type="Pfam" id="PF04055">
    <property type="entry name" value="Radical_SAM"/>
    <property type="match status" value="1"/>
</dbReference>
<evidence type="ECO:0000259" key="8">
    <source>
        <dbReference type="PROSITE" id="PS51918"/>
    </source>
</evidence>
<accession>A0ABW4ZWK9</accession>
<dbReference type="PANTHER" id="PTHR43787">
    <property type="entry name" value="FEMO COFACTOR BIOSYNTHESIS PROTEIN NIFB-RELATED"/>
    <property type="match status" value="1"/>
</dbReference>
<comment type="cofactor">
    <cofactor evidence="1">
        <name>[4Fe-4S] cluster</name>
        <dbReference type="ChEBI" id="CHEBI:49883"/>
    </cofactor>
</comment>
<keyword evidence="5" id="KW-0408">Iron</keyword>
<evidence type="ECO:0000256" key="5">
    <source>
        <dbReference type="ARBA" id="ARBA00023004"/>
    </source>
</evidence>
<keyword evidence="4" id="KW-0479">Metal-binding</keyword>
<protein>
    <submittedName>
        <fullName evidence="9">Radical SAM protein</fullName>
    </submittedName>
</protein>
<dbReference type="InterPro" id="IPR058240">
    <property type="entry name" value="rSAM_sf"/>
</dbReference>
<evidence type="ECO:0000256" key="2">
    <source>
        <dbReference type="ARBA" id="ARBA00022485"/>
    </source>
</evidence>
<dbReference type="SUPFAM" id="SSF102114">
    <property type="entry name" value="Radical SAM enzymes"/>
    <property type="match status" value="1"/>
</dbReference>
<dbReference type="InterPro" id="IPR007197">
    <property type="entry name" value="rSAM"/>
</dbReference>
<evidence type="ECO:0000256" key="1">
    <source>
        <dbReference type="ARBA" id="ARBA00001966"/>
    </source>
</evidence>
<dbReference type="CDD" id="cd01335">
    <property type="entry name" value="Radical_SAM"/>
    <property type="match status" value="1"/>
</dbReference>
<evidence type="ECO:0000256" key="3">
    <source>
        <dbReference type="ARBA" id="ARBA00022691"/>
    </source>
</evidence>
<keyword evidence="6" id="KW-0411">Iron-sulfur</keyword>
<sequence length="507" mass="57225">MNKTMFVIKTFTKLLIFCIITLLLHKTICEVTIVPLRSNPSTFIPLQEMEKEAWVPSRFNAQSRSDDGTLILYNSFTGNMGGVPIENTDEALTLLKQGIEGPATGFAADLAAGGILVKKGTDEFQRVSFQRTDLNRPDYLHLILMPSEECNFRCTYCYETFPRGRMHDEIVEGVKNLIQSRIQKLTKLAISWFGGEPLSEPDILLEITDSFLPQIEKFNIEYQSIVTTNGYHLTAELCEQLVSRGIRTFNITLDGLQKDHDSTRILRGGAGTFDTIFTNLRALKQTSLPFKINIRNNFHPTTDIDQFLAALSQEFAGDPRFHVYFRPVGKWGGSNDDHLTVCTERDARKTMFEADKKAIEHGLPVVTLNEFLQPFGAVCYAAKPYSFVIGSDGMVYKCTVAFDSDFNRVGRLYADGYLELDYDKLALWVMGGGADEDSICQRCFFRPSCHGMACPLVRIESGKRPCPHEKTGIKEVLRVLWEQHKRFPGKNEEPTTLSYLPSALEGR</sequence>
<dbReference type="PROSITE" id="PS51918">
    <property type="entry name" value="RADICAL_SAM"/>
    <property type="match status" value="1"/>
</dbReference>
<dbReference type="NCBIfam" id="TIGR04085">
    <property type="entry name" value="rSAM_more_4Fe4S"/>
    <property type="match status" value="1"/>
</dbReference>
<dbReference type="SFLD" id="SFLDS00029">
    <property type="entry name" value="Radical_SAM"/>
    <property type="match status" value="1"/>
</dbReference>
<proteinExistence type="predicted"/>
<evidence type="ECO:0000256" key="6">
    <source>
        <dbReference type="ARBA" id="ARBA00023014"/>
    </source>
</evidence>
<dbReference type="InterPro" id="IPR023885">
    <property type="entry name" value="4Fe4S-binding_SPASM_dom"/>
</dbReference>
<dbReference type="InterPro" id="IPR013785">
    <property type="entry name" value="Aldolase_TIM"/>
</dbReference>
<keyword evidence="3" id="KW-0949">S-adenosyl-L-methionine</keyword>
<evidence type="ECO:0000256" key="4">
    <source>
        <dbReference type="ARBA" id="ARBA00022723"/>
    </source>
</evidence>
<keyword evidence="10" id="KW-1185">Reference proteome</keyword>
<evidence type="ECO:0000313" key="10">
    <source>
        <dbReference type="Proteomes" id="UP001597343"/>
    </source>
</evidence>
<evidence type="ECO:0000313" key="9">
    <source>
        <dbReference type="EMBL" id="MFD2170393.1"/>
    </source>
</evidence>
<dbReference type="PANTHER" id="PTHR43787:SF3">
    <property type="entry name" value="ARYLSULFATASE REGULATORY PROTEIN"/>
    <property type="match status" value="1"/>
</dbReference>
<reference evidence="10" key="1">
    <citation type="journal article" date="2019" name="Int. J. Syst. Evol. Microbiol.">
        <title>The Global Catalogue of Microorganisms (GCM) 10K type strain sequencing project: providing services to taxonomists for standard genome sequencing and annotation.</title>
        <authorList>
            <consortium name="The Broad Institute Genomics Platform"/>
            <consortium name="The Broad Institute Genome Sequencing Center for Infectious Disease"/>
            <person name="Wu L."/>
            <person name="Ma J."/>
        </authorList>
    </citation>
    <scope>NUCLEOTIDE SEQUENCE [LARGE SCALE GENOMIC DNA]</scope>
    <source>
        <strain evidence="10">CGMCC 1.13574</strain>
    </source>
</reference>